<dbReference type="AlphaFoldDB" id="A0A4Q4MQN9"/>
<dbReference type="GO" id="GO:0004252">
    <property type="term" value="F:serine-type endopeptidase activity"/>
    <property type="evidence" value="ECO:0007669"/>
    <property type="project" value="InterPro"/>
</dbReference>
<dbReference type="InterPro" id="IPR001940">
    <property type="entry name" value="Peptidase_S1C"/>
</dbReference>
<evidence type="ECO:0000256" key="6">
    <source>
        <dbReference type="ARBA" id="ARBA00022737"/>
    </source>
</evidence>
<dbReference type="PRINTS" id="PR00834">
    <property type="entry name" value="PROTEASES2C"/>
</dbReference>
<feature type="domain" description="PDZ" evidence="7">
    <location>
        <begin position="263"/>
        <end position="341"/>
    </location>
</feature>
<dbReference type="Proteomes" id="UP000291422">
    <property type="component" value="Unassembled WGS sequence"/>
</dbReference>
<accession>A0A4Q4MQN9</accession>
<dbReference type="InterPro" id="IPR009003">
    <property type="entry name" value="Peptidase_S1_PA"/>
</dbReference>
<dbReference type="EMBL" id="PDXD01000170">
    <property type="protein sequence ID" value="RYN56961.1"/>
    <property type="molecule type" value="Genomic_DNA"/>
</dbReference>
<evidence type="ECO:0000313" key="8">
    <source>
        <dbReference type="EMBL" id="RYN56961.1"/>
    </source>
</evidence>
<evidence type="ECO:0000313" key="9">
    <source>
        <dbReference type="Proteomes" id="UP000291422"/>
    </source>
</evidence>
<dbReference type="SUPFAM" id="SSF50156">
    <property type="entry name" value="PDZ domain-like"/>
    <property type="match status" value="2"/>
</dbReference>
<name>A0A4Q4MQN9_ALTAL</name>
<dbReference type="SUPFAM" id="SSF50494">
    <property type="entry name" value="Trypsin-like serine proteases"/>
    <property type="match status" value="2"/>
</dbReference>
<dbReference type="SMART" id="SM00228">
    <property type="entry name" value="PDZ"/>
    <property type="match status" value="1"/>
</dbReference>
<evidence type="ECO:0000256" key="5">
    <source>
        <dbReference type="ARBA" id="ARBA00022703"/>
    </source>
</evidence>
<dbReference type="GO" id="GO:0006915">
    <property type="term" value="P:apoptotic process"/>
    <property type="evidence" value="ECO:0007669"/>
    <property type="project" value="UniProtKB-KW"/>
</dbReference>
<gene>
    <name evidence="8" type="ORF">AA0117_g13229</name>
</gene>
<evidence type="ECO:0000256" key="1">
    <source>
        <dbReference type="ARBA" id="ARBA00002558"/>
    </source>
</evidence>
<evidence type="ECO:0000256" key="4">
    <source>
        <dbReference type="ARBA" id="ARBA00021524"/>
    </source>
</evidence>
<dbReference type="CDD" id="cd06719">
    <property type="entry name" value="PDZ2-4_Nma111p-like"/>
    <property type="match status" value="1"/>
</dbReference>
<dbReference type="PANTHER" id="PTHR46366">
    <property type="entry name" value="PRO-APOPTOTIC SERINE PROTEASE NMA111"/>
    <property type="match status" value="1"/>
</dbReference>
<organism evidence="8 9">
    <name type="scientific">Alternaria alternata</name>
    <name type="common">Alternaria rot fungus</name>
    <name type="synonym">Torula alternata</name>
    <dbReference type="NCBI Taxonomy" id="5599"/>
    <lineage>
        <taxon>Eukaryota</taxon>
        <taxon>Fungi</taxon>
        <taxon>Dikarya</taxon>
        <taxon>Ascomycota</taxon>
        <taxon>Pezizomycotina</taxon>
        <taxon>Dothideomycetes</taxon>
        <taxon>Pleosporomycetidae</taxon>
        <taxon>Pleosporales</taxon>
        <taxon>Pleosporineae</taxon>
        <taxon>Pleosporaceae</taxon>
        <taxon>Alternaria</taxon>
        <taxon>Alternaria sect. Alternaria</taxon>
        <taxon>Alternaria alternata complex</taxon>
    </lineage>
</organism>
<evidence type="ECO:0000256" key="3">
    <source>
        <dbReference type="ARBA" id="ARBA00020338"/>
    </source>
</evidence>
<keyword evidence="5" id="KW-0053">Apoptosis</keyword>
<comment type="caution">
    <text evidence="8">The sequence shown here is derived from an EMBL/GenBank/DDBJ whole genome shotgun (WGS) entry which is preliminary data.</text>
</comment>
<evidence type="ECO:0000259" key="7">
    <source>
        <dbReference type="SMART" id="SM00228"/>
    </source>
</evidence>
<proteinExistence type="inferred from homology"/>
<protein>
    <recommendedName>
        <fullName evidence="3">Pro-apoptotic serine protease NMA111</fullName>
    </recommendedName>
    <alternativeName>
        <fullName evidence="4">Pro-apoptotic serine protease nma111</fullName>
    </alternativeName>
</protein>
<comment type="similarity">
    <text evidence="2">Belongs to the peptidase S1C family.</text>
</comment>
<dbReference type="InterPro" id="IPR036034">
    <property type="entry name" value="PDZ_sf"/>
</dbReference>
<dbReference type="InterPro" id="IPR001478">
    <property type="entry name" value="PDZ"/>
</dbReference>
<comment type="function">
    <text evidence="1">Nuclear serine protease which mediates apoptosis.</text>
</comment>
<dbReference type="Pfam" id="PF00595">
    <property type="entry name" value="PDZ"/>
    <property type="match status" value="1"/>
</dbReference>
<dbReference type="Gene3D" id="2.30.42.10">
    <property type="match status" value="1"/>
</dbReference>
<dbReference type="Pfam" id="PF13365">
    <property type="entry name" value="Trypsin_2"/>
    <property type="match status" value="1"/>
</dbReference>
<keyword evidence="6" id="KW-0677">Repeat</keyword>
<evidence type="ECO:0000256" key="2">
    <source>
        <dbReference type="ARBA" id="ARBA00010541"/>
    </source>
</evidence>
<keyword evidence="8" id="KW-0378">Hydrolase</keyword>
<dbReference type="PANTHER" id="PTHR46366:SF8">
    <property type="entry name" value="PRO-APOPTOTIC SERINE PROTEASE NMA111"/>
    <property type="match status" value="1"/>
</dbReference>
<reference evidence="9" key="1">
    <citation type="journal article" date="2019" name="bioRxiv">
        <title>Genomics, evolutionary history and diagnostics of the Alternaria alternata species group including apple and Asian pear pathotypes.</title>
        <authorList>
            <person name="Armitage A.D."/>
            <person name="Cockerton H.M."/>
            <person name="Sreenivasaprasad S."/>
            <person name="Woodhall J.W."/>
            <person name="Lane C.R."/>
            <person name="Harrison R.J."/>
            <person name="Clarkson J.P."/>
        </authorList>
    </citation>
    <scope>NUCLEOTIDE SEQUENCE [LARGE SCALE GENOMIC DNA]</scope>
    <source>
        <strain evidence="9">FERA 1177</strain>
    </source>
</reference>
<sequence length="961" mass="106030">MSHSLDWEKAKDDALSELPSQAHITTVIGQDTSEWQKTIEKAIKGTVSILYCHSHSFDAGPVICAQATGFVVDAEKGYILTNRHVVGAGPFIGYCIFDNHEECDVHPVYRDPVHDFGILRFDPKKIKYMPVTALKLRPDNAKVGVEIRIVGNDAGEKLSILSGVISRVDRNAPGYGERYSDFNTNYIQAAAAASGGSSGSPIVDRDGFAVAMQAGSRAYGAATDFFLPLDRPLRALELTRQGQPVSRGTIQTQWILKPFDECRRLGLSPALEKEIRTQFPKETGMLVAEVVLPQGPASAKVKEGDLLLRVNGELLTQFVRLDAMLDDNVGKTISVTIQRAGENMDVELDVGDLHAITPDKFVSVAGASFHNLSYQKARFYGISLRDAGVYVCEAAGSFRFTDGCTSGWLIQEVDNQPTLDLDAFIEVMKKIPDCKRVVVNYKTLDNLHTTETSFLSVDRRWHSKIRVATRNDTTGLWDYKTLADVIPSVPPITRCAKFVKMDSDYPKAADIVRSFVQVDVSMPNGLDGWTQTKSKSWGLVIDAENGFVFVSRATVQHLLCDISLLIADNIFVDAKIFFLHPSHNYAIVKYDVSLVNASVKTPKFGTKFIKKGAKTIFCGINHKNQPVLVKTVVTDVSRSRIPPNRGAPRYRATNVDTITVSCSEASESDFGVLISEDGTVQALWLLYWGKEVPGGGGDIVHRLGFATPNLLPVLNDIRSGKTPKLRILNVEFLPVLMHQARAMGVSEERIKETEIADPEHHQLLKVHKVDADHAGGLNEGDVLLTLNDKLVTCSPDLDVMCNNEFLDAVVVRKLEEKSIKVSTVTTEDFETDRLVLFCGATFQSPHRALHQHMRSIPSGVYLSLLGLGSPAYLYGLVPTTFVTHVNNISAPDLSAFLAEIKKIEDNEYFRLTLKTLNDVPLVVTMKKNEHYFPTIELTRDTSVPLGWKTITHECTVGGARG</sequence>
<dbReference type="Pfam" id="PF12812">
    <property type="entry name" value="PDZ_1"/>
    <property type="match status" value="2"/>
</dbReference>
<keyword evidence="8" id="KW-0645">Protease</keyword>
<dbReference type="CDD" id="cd06786">
    <property type="entry name" value="cpPDZ1_ScNma111-like"/>
    <property type="match status" value="1"/>
</dbReference>
<dbReference type="GO" id="GO:0006508">
    <property type="term" value="P:proteolysis"/>
    <property type="evidence" value="ECO:0007669"/>
    <property type="project" value="UniProtKB-KW"/>
</dbReference>
<dbReference type="InterPro" id="IPR025926">
    <property type="entry name" value="PDZ-like_dom"/>
</dbReference>
<dbReference type="VEuPathDB" id="FungiDB:CC77DRAFT_947916"/>
<dbReference type="Gene3D" id="2.40.10.120">
    <property type="match status" value="1"/>
</dbReference>